<reference evidence="2" key="2">
    <citation type="submission" date="2020-09" db="EMBL/GenBank/DDBJ databases">
        <authorList>
            <person name="Sun Q."/>
            <person name="Zhou Y."/>
        </authorList>
    </citation>
    <scope>NUCLEOTIDE SEQUENCE</scope>
    <source>
        <strain evidence="2">CGMCC 1.15371</strain>
    </source>
</reference>
<comment type="caution">
    <text evidence="2">The sequence shown here is derived from an EMBL/GenBank/DDBJ whole genome shotgun (WGS) entry which is preliminary data.</text>
</comment>
<dbReference type="InterPro" id="IPR001387">
    <property type="entry name" value="Cro/C1-type_HTH"/>
</dbReference>
<gene>
    <name evidence="2" type="primary">rapB</name>
    <name evidence="2" type="ORF">GCM10011391_11250</name>
</gene>
<dbReference type="SMART" id="SM00530">
    <property type="entry name" value="HTH_XRE"/>
    <property type="match status" value="1"/>
</dbReference>
<reference evidence="2" key="1">
    <citation type="journal article" date="2014" name="Int. J. Syst. Evol. Microbiol.">
        <title>Complete genome sequence of Corynebacterium casei LMG S-19264T (=DSM 44701T), isolated from a smear-ripened cheese.</title>
        <authorList>
            <consortium name="US DOE Joint Genome Institute (JGI-PGF)"/>
            <person name="Walter F."/>
            <person name="Albersmeier A."/>
            <person name="Kalinowski J."/>
            <person name="Ruckert C."/>
        </authorList>
    </citation>
    <scope>NUCLEOTIDE SEQUENCE</scope>
    <source>
        <strain evidence="2">CGMCC 1.15371</strain>
    </source>
</reference>
<dbReference type="PROSITE" id="PS50943">
    <property type="entry name" value="HTH_CROC1"/>
    <property type="match status" value="1"/>
</dbReference>
<dbReference type="InterPro" id="IPR010982">
    <property type="entry name" value="Lambda_DNA-bd_dom_sf"/>
</dbReference>
<protein>
    <recommendedName>
        <fullName evidence="1">HTH cro/C1-type domain-containing protein</fullName>
    </recommendedName>
</protein>
<dbReference type="Gene3D" id="1.25.40.10">
    <property type="entry name" value="Tetratricopeptide repeat domain"/>
    <property type="match status" value="1"/>
</dbReference>
<feature type="domain" description="HTH cro/C1-type" evidence="1">
    <location>
        <begin position="6"/>
        <end position="58"/>
    </location>
</feature>
<evidence type="ECO:0000313" key="3">
    <source>
        <dbReference type="Proteomes" id="UP000628775"/>
    </source>
</evidence>
<sequence length="419" mass="49761">MIGNRIRYYRKLRGHTLETLSEGICSVSYLSKIEHGDKSSEEIISFLCERLGISYHDVDNSAEAERINLLLNQWYKAILDYEDKERIDEKRHLIKETLDSSQIEEPLIYLKYDLFNLRFQYFLNDMTEAENTMKYISKFKDIFNEELNYYYLQFSGIYYNFINDFNKANECFKAAEKALLKIPHNEMEEAQLYYQMSNLYVRFSQATESIKYAEKALDKFNRDYNLTRIADCQVLLGIGNRLTKNLNKAEHHYEQALKFVELLEDPQRLGIIHHNLGHVKSQRGSSKDAIKHYLQALKHTQNESKAMTHYLLALEYYKLNRIEEALAQIKIGLPLSEKLIDKEYYYSLLVLRHKATNTKDRNYELLIKNEIIPYFNRIQKWDQVTSFAEELAEHFYANKSYKKSSEMFRIANDALKKTN</sequence>
<dbReference type="Pfam" id="PF01381">
    <property type="entry name" value="HTH_3"/>
    <property type="match status" value="1"/>
</dbReference>
<organism evidence="2 3">
    <name type="scientific">Pullulanibacillus camelliae</name>
    <dbReference type="NCBI Taxonomy" id="1707096"/>
    <lineage>
        <taxon>Bacteria</taxon>
        <taxon>Bacillati</taxon>
        <taxon>Bacillota</taxon>
        <taxon>Bacilli</taxon>
        <taxon>Bacillales</taxon>
        <taxon>Sporolactobacillaceae</taxon>
        <taxon>Pullulanibacillus</taxon>
    </lineage>
</organism>
<name>A0A8J2VP03_9BACL</name>
<dbReference type="SUPFAM" id="SSF47413">
    <property type="entry name" value="lambda repressor-like DNA-binding domains"/>
    <property type="match status" value="1"/>
</dbReference>
<dbReference type="Gene3D" id="1.10.260.40">
    <property type="entry name" value="lambda repressor-like DNA-binding domains"/>
    <property type="match status" value="1"/>
</dbReference>
<dbReference type="Proteomes" id="UP000628775">
    <property type="component" value="Unassembled WGS sequence"/>
</dbReference>
<keyword evidence="3" id="KW-1185">Reference proteome</keyword>
<dbReference type="InterPro" id="IPR019734">
    <property type="entry name" value="TPR_rpt"/>
</dbReference>
<evidence type="ECO:0000259" key="1">
    <source>
        <dbReference type="PROSITE" id="PS50943"/>
    </source>
</evidence>
<dbReference type="EMBL" id="BMIR01000003">
    <property type="protein sequence ID" value="GGE34307.1"/>
    <property type="molecule type" value="Genomic_DNA"/>
</dbReference>
<proteinExistence type="predicted"/>
<accession>A0A8J2VP03</accession>
<dbReference type="Pfam" id="PF13424">
    <property type="entry name" value="TPR_12"/>
    <property type="match status" value="1"/>
</dbReference>
<dbReference type="RefSeq" id="WP_188690391.1">
    <property type="nucleotide sequence ID" value="NZ_BMIR01000003.1"/>
</dbReference>
<dbReference type="GO" id="GO:0003677">
    <property type="term" value="F:DNA binding"/>
    <property type="evidence" value="ECO:0007669"/>
    <property type="project" value="InterPro"/>
</dbReference>
<dbReference type="AlphaFoldDB" id="A0A8J2VP03"/>
<dbReference type="SUPFAM" id="SSF48452">
    <property type="entry name" value="TPR-like"/>
    <property type="match status" value="1"/>
</dbReference>
<evidence type="ECO:0000313" key="2">
    <source>
        <dbReference type="EMBL" id="GGE34307.1"/>
    </source>
</evidence>
<dbReference type="InterPro" id="IPR011990">
    <property type="entry name" value="TPR-like_helical_dom_sf"/>
</dbReference>
<dbReference type="CDD" id="cd00093">
    <property type="entry name" value="HTH_XRE"/>
    <property type="match status" value="1"/>
</dbReference>
<dbReference type="SMART" id="SM00028">
    <property type="entry name" value="TPR"/>
    <property type="match status" value="4"/>
</dbReference>